<feature type="signal peptide" evidence="2">
    <location>
        <begin position="1"/>
        <end position="22"/>
    </location>
</feature>
<gene>
    <name evidence="3" type="ORF">C7M84_003345</name>
</gene>
<evidence type="ECO:0008006" key="5">
    <source>
        <dbReference type="Google" id="ProtNLM"/>
    </source>
</evidence>
<dbReference type="OrthoDB" id="6344357at2759"/>
<dbReference type="AlphaFoldDB" id="A0A423TND7"/>
<proteinExistence type="predicted"/>
<keyword evidence="1" id="KW-0812">Transmembrane</keyword>
<name>A0A423TND7_PENVA</name>
<accession>A0A423TND7</accession>
<dbReference type="EMBL" id="QCYY01001453">
    <property type="protein sequence ID" value="ROT77971.1"/>
    <property type="molecule type" value="Genomic_DNA"/>
</dbReference>
<sequence>MWKLKGALLISGVLFLVTPSWTMVFSPDLCNKKPLCYHNQSLLCESQMKPLSCNHMLRHENEGSCKVMRIDPKECFIDRASLTPPDKLPFILRMYFYNTWMESRAAMNLSFVTPNWQTLKFRYKRRDNTESLCRTFLLSNVSLPLVDTLMWDCVFFNNFGYSNHTYDLSIITDQGTGGNFGFRVPKKENFDRHNTKLEDWHVFFFLHLDHIQRSPYLPVTIQSAPFKKLSYNVSLVKCLDADLQCLRRSILVSRVVGEPETANWTDDIPPLWNELLPSWGAPAYYAVTVQIVSSLCPSTGCYISLSPVFEVKESQLGMWIFISCMFILIFAFAFTFTLHHRTKENKKLLETLKQNLPSVLLIYLPENSACLELVKTFAGFLKDSCYAQPYIVDTDVGTENPNNWTSEQMNKASKILFIVPGNLNGESATPIRGQWTFALRYLTGHYFITHHVTKKVATVLLPFSADVPCQIASIRRFDLLQEMASLVTWIHDGTWLDRKLFWGPQIRASHRASSSLADVNSAVRKAAQCTKCYRKPALPATVEKKSSDAVGVKMPEEEKNVLLNYQLSTASEKEKFATKDVPDRSLVQGEESGCTFDLDIPDVDTVLGFEEKPKMSEKTYNFLDSDLDELDDDIFLGRAK</sequence>
<keyword evidence="1" id="KW-0472">Membrane</keyword>
<reference evidence="3 4" key="2">
    <citation type="submission" date="2019-01" db="EMBL/GenBank/DDBJ databases">
        <title>The decoding of complex shrimp genome reveals the adaptation for benthos swimmer, frequently molting mechanism and breeding impact on genome.</title>
        <authorList>
            <person name="Sun Y."/>
            <person name="Gao Y."/>
            <person name="Yu Y."/>
        </authorList>
    </citation>
    <scope>NUCLEOTIDE SEQUENCE [LARGE SCALE GENOMIC DNA]</scope>
    <source>
        <tissue evidence="3">Muscle</tissue>
    </source>
</reference>
<feature type="chain" id="PRO_5019304101" description="SEFIR domain-containing protein" evidence="2">
    <location>
        <begin position="23"/>
        <end position="640"/>
    </location>
</feature>
<comment type="caution">
    <text evidence="3">The sequence shown here is derived from an EMBL/GenBank/DDBJ whole genome shotgun (WGS) entry which is preliminary data.</text>
</comment>
<keyword evidence="4" id="KW-1185">Reference proteome</keyword>
<dbReference type="Gene3D" id="3.40.50.11530">
    <property type="match status" value="1"/>
</dbReference>
<dbReference type="Proteomes" id="UP000283509">
    <property type="component" value="Unassembled WGS sequence"/>
</dbReference>
<reference evidence="3 4" key="1">
    <citation type="submission" date="2018-04" db="EMBL/GenBank/DDBJ databases">
        <authorList>
            <person name="Zhang X."/>
            <person name="Yuan J."/>
            <person name="Li F."/>
            <person name="Xiang J."/>
        </authorList>
    </citation>
    <scope>NUCLEOTIDE SEQUENCE [LARGE SCALE GENOMIC DNA]</scope>
    <source>
        <tissue evidence="3">Muscle</tissue>
    </source>
</reference>
<evidence type="ECO:0000313" key="3">
    <source>
        <dbReference type="EMBL" id="ROT77971.1"/>
    </source>
</evidence>
<evidence type="ECO:0000313" key="4">
    <source>
        <dbReference type="Proteomes" id="UP000283509"/>
    </source>
</evidence>
<organism evidence="3 4">
    <name type="scientific">Penaeus vannamei</name>
    <name type="common">Whiteleg shrimp</name>
    <name type="synonym">Litopenaeus vannamei</name>
    <dbReference type="NCBI Taxonomy" id="6689"/>
    <lineage>
        <taxon>Eukaryota</taxon>
        <taxon>Metazoa</taxon>
        <taxon>Ecdysozoa</taxon>
        <taxon>Arthropoda</taxon>
        <taxon>Crustacea</taxon>
        <taxon>Multicrustacea</taxon>
        <taxon>Malacostraca</taxon>
        <taxon>Eumalacostraca</taxon>
        <taxon>Eucarida</taxon>
        <taxon>Decapoda</taxon>
        <taxon>Dendrobranchiata</taxon>
        <taxon>Penaeoidea</taxon>
        <taxon>Penaeidae</taxon>
        <taxon>Penaeus</taxon>
    </lineage>
</organism>
<evidence type="ECO:0000256" key="1">
    <source>
        <dbReference type="SAM" id="Phobius"/>
    </source>
</evidence>
<keyword evidence="2" id="KW-0732">Signal</keyword>
<feature type="transmembrane region" description="Helical" evidence="1">
    <location>
        <begin position="316"/>
        <end position="338"/>
    </location>
</feature>
<keyword evidence="1" id="KW-1133">Transmembrane helix</keyword>
<evidence type="ECO:0000256" key="2">
    <source>
        <dbReference type="SAM" id="SignalP"/>
    </source>
</evidence>
<protein>
    <recommendedName>
        <fullName evidence="5">SEFIR domain-containing protein</fullName>
    </recommendedName>
</protein>